<dbReference type="OrthoDB" id="2854036at2"/>
<sequence>MQYVIGIEAKPLLLELDDFRIFLLTIAPPQLVHGNLYIYEEVKDAEEAAELLSDADLMEEKHQLARTDGTRGEEFYDYGFHAAGVFFFVS</sequence>
<gene>
    <name evidence="1" type="ORF">EJA10_10155</name>
</gene>
<evidence type="ECO:0000313" key="2">
    <source>
        <dbReference type="Proteomes" id="UP000279911"/>
    </source>
</evidence>
<reference evidence="2" key="1">
    <citation type="submission" date="2018-12" db="EMBL/GenBank/DDBJ databases">
        <title>Bacillus chawlae sp. nov., Bacillus glennii sp. nov., and Bacillus saganii sp. nov. Isolated from the Vehicle Assembly Building at Kennedy Space Center where the Viking Spacecraft were Assembled.</title>
        <authorList>
            <person name="Seuylemezian A."/>
            <person name="Vaishampayan P."/>
        </authorList>
    </citation>
    <scope>NUCLEOTIDE SEQUENCE [LARGE SCALE GENOMIC DNA]</scope>
    <source>
        <strain evidence="2">DSM 13966</strain>
    </source>
</reference>
<accession>A0A3R9F291</accession>
<comment type="caution">
    <text evidence="1">The sequence shown here is derived from an EMBL/GenBank/DDBJ whole genome shotgun (WGS) entry which is preliminary data.</text>
</comment>
<evidence type="ECO:0000313" key="1">
    <source>
        <dbReference type="EMBL" id="RSD27431.1"/>
    </source>
</evidence>
<name>A0A3R9F291_9BACI</name>
<dbReference type="Proteomes" id="UP000279911">
    <property type="component" value="Unassembled WGS sequence"/>
</dbReference>
<proteinExistence type="predicted"/>
<protein>
    <submittedName>
        <fullName evidence="1">Uncharacterized protein</fullName>
    </submittedName>
</protein>
<dbReference type="EMBL" id="RSFW01000012">
    <property type="protein sequence ID" value="RSD27431.1"/>
    <property type="molecule type" value="Genomic_DNA"/>
</dbReference>
<dbReference type="RefSeq" id="WP_125479886.1">
    <property type="nucleotide sequence ID" value="NZ_RSFW01000012.1"/>
</dbReference>
<dbReference type="AlphaFoldDB" id="A0A3R9F291"/>
<organism evidence="1 2">
    <name type="scientific">Mesobacillus subterraneus</name>
    <dbReference type="NCBI Taxonomy" id="285983"/>
    <lineage>
        <taxon>Bacteria</taxon>
        <taxon>Bacillati</taxon>
        <taxon>Bacillota</taxon>
        <taxon>Bacilli</taxon>
        <taxon>Bacillales</taxon>
        <taxon>Bacillaceae</taxon>
        <taxon>Mesobacillus</taxon>
    </lineage>
</organism>